<feature type="non-terminal residue" evidence="2">
    <location>
        <position position="155"/>
    </location>
</feature>
<evidence type="ECO:0000256" key="1">
    <source>
        <dbReference type="ARBA" id="ARBA00006484"/>
    </source>
</evidence>
<sequence length="155" mass="17347">MHMNNENKTAIISGSSTGLGAHIAESLVNDDYNVIITYYENRSKAENFAKKLAKIGDVKLFKLDVSKFNNVKLVVKNSLKYFKSIDLLINNAGIHIDKHVSSMDERSWNKVIETNLNGTFHFCKCVLPQMRKQRYGRIINIGSVVALIGTKGASN</sequence>
<dbReference type="PRINTS" id="PR00080">
    <property type="entry name" value="SDRFAMILY"/>
</dbReference>
<dbReference type="AlphaFoldDB" id="A0A382ZG95"/>
<evidence type="ECO:0008006" key="3">
    <source>
        <dbReference type="Google" id="ProtNLM"/>
    </source>
</evidence>
<name>A0A382ZG95_9ZZZZ</name>
<protein>
    <recommendedName>
        <fullName evidence="3">3-oxoacyl-[acyl-carrier-protein] reductase</fullName>
    </recommendedName>
</protein>
<dbReference type="EMBL" id="UINC01183594">
    <property type="protein sequence ID" value="SVD94423.1"/>
    <property type="molecule type" value="Genomic_DNA"/>
</dbReference>
<proteinExistence type="inferred from homology"/>
<evidence type="ECO:0000313" key="2">
    <source>
        <dbReference type="EMBL" id="SVD94423.1"/>
    </source>
</evidence>
<dbReference type="InterPro" id="IPR002347">
    <property type="entry name" value="SDR_fam"/>
</dbReference>
<dbReference type="SUPFAM" id="SSF51735">
    <property type="entry name" value="NAD(P)-binding Rossmann-fold domains"/>
    <property type="match status" value="1"/>
</dbReference>
<dbReference type="Pfam" id="PF00106">
    <property type="entry name" value="adh_short"/>
    <property type="match status" value="1"/>
</dbReference>
<accession>A0A382ZG95</accession>
<reference evidence="2" key="1">
    <citation type="submission" date="2018-05" db="EMBL/GenBank/DDBJ databases">
        <authorList>
            <person name="Lanie J.A."/>
            <person name="Ng W.-L."/>
            <person name="Kazmierczak K.M."/>
            <person name="Andrzejewski T.M."/>
            <person name="Davidsen T.M."/>
            <person name="Wayne K.J."/>
            <person name="Tettelin H."/>
            <person name="Glass J.I."/>
            <person name="Rusch D."/>
            <person name="Podicherti R."/>
            <person name="Tsui H.-C.T."/>
            <person name="Winkler M.E."/>
        </authorList>
    </citation>
    <scope>NUCLEOTIDE SEQUENCE</scope>
</reference>
<comment type="similarity">
    <text evidence="1">Belongs to the short-chain dehydrogenases/reductases (SDR) family.</text>
</comment>
<organism evidence="2">
    <name type="scientific">marine metagenome</name>
    <dbReference type="NCBI Taxonomy" id="408172"/>
    <lineage>
        <taxon>unclassified sequences</taxon>
        <taxon>metagenomes</taxon>
        <taxon>ecological metagenomes</taxon>
    </lineage>
</organism>
<dbReference type="Gene3D" id="3.40.50.720">
    <property type="entry name" value="NAD(P)-binding Rossmann-like Domain"/>
    <property type="match status" value="1"/>
</dbReference>
<gene>
    <name evidence="2" type="ORF">METZ01_LOCUS447277</name>
</gene>
<dbReference type="PANTHER" id="PTHR42879:SF2">
    <property type="entry name" value="3-OXOACYL-[ACYL-CARRIER-PROTEIN] REDUCTASE FABG"/>
    <property type="match status" value="1"/>
</dbReference>
<dbReference type="PANTHER" id="PTHR42879">
    <property type="entry name" value="3-OXOACYL-(ACYL-CARRIER-PROTEIN) REDUCTASE"/>
    <property type="match status" value="1"/>
</dbReference>
<dbReference type="PRINTS" id="PR00081">
    <property type="entry name" value="GDHRDH"/>
</dbReference>
<dbReference type="InterPro" id="IPR036291">
    <property type="entry name" value="NAD(P)-bd_dom_sf"/>
</dbReference>
<dbReference type="InterPro" id="IPR050259">
    <property type="entry name" value="SDR"/>
</dbReference>